<evidence type="ECO:0000313" key="3">
    <source>
        <dbReference type="Proteomes" id="UP000182486"/>
    </source>
</evidence>
<feature type="compositionally biased region" description="Low complexity" evidence="1">
    <location>
        <begin position="113"/>
        <end position="125"/>
    </location>
</feature>
<comment type="caution">
    <text evidence="2">The sequence shown here is derived from an EMBL/GenBank/DDBJ whole genome shotgun (WGS) entry which is preliminary data.</text>
</comment>
<dbReference type="EMBL" id="MEIA01000195">
    <property type="protein sequence ID" value="OJF12816.1"/>
    <property type="molecule type" value="Genomic_DNA"/>
</dbReference>
<dbReference type="Proteomes" id="UP000182486">
    <property type="component" value="Unassembled WGS sequence"/>
</dbReference>
<proteinExistence type="predicted"/>
<feature type="compositionally biased region" description="Basic and acidic residues" evidence="1">
    <location>
        <begin position="126"/>
        <end position="136"/>
    </location>
</feature>
<protein>
    <submittedName>
        <fullName evidence="2">Uncharacterized protein</fullName>
    </submittedName>
</protein>
<gene>
    <name evidence="2" type="ORF">BG844_18550</name>
</gene>
<evidence type="ECO:0000256" key="1">
    <source>
        <dbReference type="SAM" id="MobiDB-lite"/>
    </source>
</evidence>
<feature type="compositionally biased region" description="Polar residues" evidence="1">
    <location>
        <begin position="203"/>
        <end position="216"/>
    </location>
</feature>
<sequence>MPPYVSLRGAGITQTVLRMDPSTPSNRQYSTIIRHNDVDAPGSTQIASDLTVNGNCRTGAGAPIPTDMPGRPGEDCDFRSIPGATTNTGGGVAVGDGWTVRQVRITNVPRHGPAPAAIGDAPGPASDRKTPVTHREGGASTNAVLIGGTPLGCRPAHHFHRLVHGRCGGGPRDRLPGAVAQDPAVEADHRYLGALGQRDLHQSAPTTADAEQSVAATDQKAVGEFTDPGGYGHGEWKLDR</sequence>
<organism evidence="2 3">
    <name type="scientific">Couchioplanes caeruleus subsp. caeruleus</name>
    <dbReference type="NCBI Taxonomy" id="56427"/>
    <lineage>
        <taxon>Bacteria</taxon>
        <taxon>Bacillati</taxon>
        <taxon>Actinomycetota</taxon>
        <taxon>Actinomycetes</taxon>
        <taxon>Micromonosporales</taxon>
        <taxon>Micromonosporaceae</taxon>
        <taxon>Couchioplanes</taxon>
    </lineage>
</organism>
<name>A0A1K0FJB6_9ACTN</name>
<accession>A0A1K0FJB6</accession>
<evidence type="ECO:0000313" key="2">
    <source>
        <dbReference type="EMBL" id="OJF12816.1"/>
    </source>
</evidence>
<feature type="region of interest" description="Disordered" evidence="1">
    <location>
        <begin position="202"/>
        <end position="240"/>
    </location>
</feature>
<feature type="region of interest" description="Disordered" evidence="1">
    <location>
        <begin position="109"/>
        <end position="136"/>
    </location>
</feature>
<dbReference type="InterPro" id="IPR012334">
    <property type="entry name" value="Pectin_lyas_fold"/>
</dbReference>
<reference evidence="2 3" key="1">
    <citation type="submission" date="2016-09" db="EMBL/GenBank/DDBJ databases">
        <title>Couchioplanes caeruleus draft genome sequence.</title>
        <authorList>
            <person name="Sheehan J."/>
            <person name="Caffrey P."/>
        </authorList>
    </citation>
    <scope>NUCLEOTIDE SEQUENCE [LARGE SCALE GENOMIC DNA]</scope>
    <source>
        <strain evidence="2 3">DSM 43634</strain>
    </source>
</reference>
<keyword evidence="3" id="KW-1185">Reference proteome</keyword>
<dbReference type="AlphaFoldDB" id="A0A1K0FJB6"/>
<dbReference type="Gene3D" id="2.160.20.10">
    <property type="entry name" value="Single-stranded right-handed beta-helix, Pectin lyase-like"/>
    <property type="match status" value="1"/>
</dbReference>